<dbReference type="GeneID" id="28939869"/>
<dbReference type="Proteomes" id="UP000053447">
    <property type="component" value="Unassembled WGS sequence"/>
</dbReference>
<comment type="caution">
    <text evidence="1">The sequence shown here is derived from an EMBL/GenBank/DDBJ whole genome shotgun (WGS) entry which is preliminary data.</text>
</comment>
<dbReference type="RefSeq" id="XP_018230269.1">
    <property type="nucleotide sequence ID" value="XM_018373614.1"/>
</dbReference>
<sequence length="91" mass="10314">MLTLNGILEWDRLSYEQGFCIRDVLTFSAEIVGINVVLSGINALLTWRLMWGFVFVMSGEWVMSTCIRYGRGNANKLHMTDMCVFKCPEGG</sequence>
<proteinExistence type="predicted"/>
<dbReference type="EMBL" id="LFWA01000005">
    <property type="protein sequence ID" value="KTW31279.1"/>
    <property type="molecule type" value="Genomic_DNA"/>
</dbReference>
<dbReference type="AlphaFoldDB" id="A0A0W4ZSE5"/>
<name>A0A0W4ZSE5_PNEJ7</name>
<evidence type="ECO:0000313" key="2">
    <source>
        <dbReference type="Proteomes" id="UP000053447"/>
    </source>
</evidence>
<keyword evidence="2" id="KW-1185">Reference proteome</keyword>
<protein>
    <submittedName>
        <fullName evidence="1">Uncharacterized protein</fullName>
    </submittedName>
</protein>
<gene>
    <name evidence="1" type="ORF">T551_01351</name>
</gene>
<accession>A0A0W4ZSE5</accession>
<reference evidence="2" key="1">
    <citation type="journal article" date="2016" name="Nat. Commun.">
        <title>Genome analysis of three Pneumocystis species reveals adaptation mechanisms to life exclusively in mammalian hosts.</title>
        <authorList>
            <person name="Ma L."/>
            <person name="Chen Z."/>
            <person name="Huang D.W."/>
            <person name="Kutty G."/>
            <person name="Ishihara M."/>
            <person name="Wang H."/>
            <person name="Abouelleil A."/>
            <person name="Bishop L."/>
            <person name="Davey E."/>
            <person name="Deng R."/>
            <person name="Deng X."/>
            <person name="Fan L."/>
            <person name="Fantoni G."/>
            <person name="Fitzgerald M."/>
            <person name="Gogineni E."/>
            <person name="Goldberg J.M."/>
            <person name="Handley G."/>
            <person name="Hu X."/>
            <person name="Huber C."/>
            <person name="Jiao X."/>
            <person name="Jones K."/>
            <person name="Levin J.Z."/>
            <person name="Liu Y."/>
            <person name="Macdonald P."/>
            <person name="Melnikov A."/>
            <person name="Raley C."/>
            <person name="Sassi M."/>
            <person name="Sherman B.T."/>
            <person name="Song X."/>
            <person name="Sykes S."/>
            <person name="Tran B."/>
            <person name="Walsh L."/>
            <person name="Xia Y."/>
            <person name="Yang J."/>
            <person name="Young S."/>
            <person name="Zeng Q."/>
            <person name="Zheng X."/>
            <person name="Stephens R."/>
            <person name="Nusbaum C."/>
            <person name="Birren B.W."/>
            <person name="Azadi P."/>
            <person name="Lempicki R.A."/>
            <person name="Cuomo C.A."/>
            <person name="Kovacs J.A."/>
        </authorList>
    </citation>
    <scope>NUCLEOTIDE SEQUENCE [LARGE SCALE GENOMIC DNA]</scope>
    <source>
        <strain evidence="2">RU7</strain>
    </source>
</reference>
<dbReference type="VEuPathDB" id="FungiDB:T551_01351"/>
<organism evidence="1 2">
    <name type="scientific">Pneumocystis jirovecii (strain RU7)</name>
    <name type="common">Human pneumocystis pneumonia agent</name>
    <dbReference type="NCBI Taxonomy" id="1408657"/>
    <lineage>
        <taxon>Eukaryota</taxon>
        <taxon>Fungi</taxon>
        <taxon>Dikarya</taxon>
        <taxon>Ascomycota</taxon>
        <taxon>Taphrinomycotina</taxon>
        <taxon>Pneumocystomycetes</taxon>
        <taxon>Pneumocystaceae</taxon>
        <taxon>Pneumocystis</taxon>
    </lineage>
</organism>
<evidence type="ECO:0000313" key="1">
    <source>
        <dbReference type="EMBL" id="KTW31279.1"/>
    </source>
</evidence>